<dbReference type="AlphaFoldDB" id="A0AAV1JJ55"/>
<dbReference type="Proteomes" id="UP001497472">
    <property type="component" value="Unassembled WGS sequence"/>
</dbReference>
<comment type="subcellular location">
    <subcellularLocation>
        <location evidence="1">Membrane</location>
        <topology evidence="1">Single-pass type I membrane protein</topology>
    </subcellularLocation>
</comment>
<dbReference type="Pfam" id="PF08205">
    <property type="entry name" value="C2-set_2"/>
    <property type="match status" value="1"/>
</dbReference>
<dbReference type="InterPro" id="IPR051275">
    <property type="entry name" value="Cell_adhesion_signaling"/>
</dbReference>
<dbReference type="PANTHER" id="PTHR11640">
    <property type="entry name" value="NEPHRIN"/>
    <property type="match status" value="1"/>
</dbReference>
<dbReference type="GO" id="GO:0050839">
    <property type="term" value="F:cell adhesion molecule binding"/>
    <property type="evidence" value="ECO:0007669"/>
    <property type="project" value="TreeGrafter"/>
</dbReference>
<proteinExistence type="predicted"/>
<feature type="transmembrane region" description="Helical" evidence="7">
    <location>
        <begin position="435"/>
        <end position="459"/>
    </location>
</feature>
<feature type="region of interest" description="Disordered" evidence="6">
    <location>
        <begin position="685"/>
        <end position="743"/>
    </location>
</feature>
<dbReference type="GO" id="GO:0005911">
    <property type="term" value="C:cell-cell junction"/>
    <property type="evidence" value="ECO:0007669"/>
    <property type="project" value="TreeGrafter"/>
</dbReference>
<keyword evidence="2 7" id="KW-0472">Membrane</keyword>
<evidence type="ECO:0000256" key="3">
    <source>
        <dbReference type="ARBA" id="ARBA00023157"/>
    </source>
</evidence>
<evidence type="ECO:0000313" key="9">
    <source>
        <dbReference type="EMBL" id="CAK1549214.1"/>
    </source>
</evidence>
<keyword evidence="7" id="KW-0812">Transmembrane</keyword>
<evidence type="ECO:0000256" key="1">
    <source>
        <dbReference type="ARBA" id="ARBA00004479"/>
    </source>
</evidence>
<evidence type="ECO:0000256" key="2">
    <source>
        <dbReference type="ARBA" id="ARBA00023136"/>
    </source>
</evidence>
<dbReference type="Pfam" id="PF13927">
    <property type="entry name" value="Ig_3"/>
    <property type="match status" value="3"/>
</dbReference>
<dbReference type="InterPro" id="IPR003599">
    <property type="entry name" value="Ig_sub"/>
</dbReference>
<dbReference type="InterPro" id="IPR007110">
    <property type="entry name" value="Ig-like_dom"/>
</dbReference>
<feature type="domain" description="Ig-like" evidence="8">
    <location>
        <begin position="157"/>
        <end position="242"/>
    </location>
</feature>
<dbReference type="InterPro" id="IPR013162">
    <property type="entry name" value="CD80_C2-set"/>
</dbReference>
<name>A0AAV1JJ55_9NEOP</name>
<dbReference type="PROSITE" id="PS50835">
    <property type="entry name" value="IG_LIKE"/>
    <property type="match status" value="4"/>
</dbReference>
<evidence type="ECO:0000259" key="8">
    <source>
        <dbReference type="PROSITE" id="PS50835"/>
    </source>
</evidence>
<evidence type="ECO:0000256" key="6">
    <source>
        <dbReference type="SAM" id="MobiDB-lite"/>
    </source>
</evidence>
<evidence type="ECO:0000256" key="5">
    <source>
        <dbReference type="ARBA" id="ARBA00023319"/>
    </source>
</evidence>
<dbReference type="SMART" id="SM00408">
    <property type="entry name" value="IGc2"/>
    <property type="match status" value="4"/>
</dbReference>
<dbReference type="GO" id="GO:0005886">
    <property type="term" value="C:plasma membrane"/>
    <property type="evidence" value="ECO:0007669"/>
    <property type="project" value="TreeGrafter"/>
</dbReference>
<keyword evidence="5" id="KW-0393">Immunoglobulin domain</keyword>
<dbReference type="SUPFAM" id="SSF48726">
    <property type="entry name" value="Immunoglobulin"/>
    <property type="match status" value="5"/>
</dbReference>
<dbReference type="PANTHER" id="PTHR11640:SF31">
    <property type="entry name" value="IRREGULAR CHIASM C-ROUGHEST PROTEIN-RELATED"/>
    <property type="match status" value="1"/>
</dbReference>
<comment type="caution">
    <text evidence="9">The sequence shown here is derived from an EMBL/GenBank/DDBJ whole genome shotgun (WGS) entry which is preliminary data.</text>
</comment>
<accession>A0AAV1JJ55</accession>
<dbReference type="EMBL" id="CAVLEF010000011">
    <property type="protein sequence ID" value="CAK1549214.1"/>
    <property type="molecule type" value="Genomic_DNA"/>
</dbReference>
<gene>
    <name evidence="9" type="ORF">LNINA_LOCUS8530</name>
</gene>
<keyword evidence="4" id="KW-0325">Glycoprotein</keyword>
<feature type="domain" description="Ig-like" evidence="8">
    <location>
        <begin position="55"/>
        <end position="150"/>
    </location>
</feature>
<dbReference type="GO" id="GO:0098609">
    <property type="term" value="P:cell-cell adhesion"/>
    <property type="evidence" value="ECO:0007669"/>
    <property type="project" value="TreeGrafter"/>
</dbReference>
<feature type="compositionally biased region" description="Gly residues" evidence="6">
    <location>
        <begin position="734"/>
        <end position="743"/>
    </location>
</feature>
<dbReference type="InterPro" id="IPR013783">
    <property type="entry name" value="Ig-like_fold"/>
</dbReference>
<dbReference type="InterPro" id="IPR003598">
    <property type="entry name" value="Ig_sub2"/>
</dbReference>
<reference evidence="9 10" key="1">
    <citation type="submission" date="2023-11" db="EMBL/GenBank/DDBJ databases">
        <authorList>
            <person name="Okamura Y."/>
        </authorList>
    </citation>
    <scope>NUCLEOTIDE SEQUENCE [LARGE SCALE GENOMIC DNA]</scope>
</reference>
<feature type="domain" description="Ig-like" evidence="8">
    <location>
        <begin position="333"/>
        <end position="426"/>
    </location>
</feature>
<dbReference type="InterPro" id="IPR036179">
    <property type="entry name" value="Ig-like_dom_sf"/>
</dbReference>
<organism evidence="9 10">
    <name type="scientific">Leptosia nina</name>
    <dbReference type="NCBI Taxonomy" id="320188"/>
    <lineage>
        <taxon>Eukaryota</taxon>
        <taxon>Metazoa</taxon>
        <taxon>Ecdysozoa</taxon>
        <taxon>Arthropoda</taxon>
        <taxon>Hexapoda</taxon>
        <taxon>Insecta</taxon>
        <taxon>Pterygota</taxon>
        <taxon>Neoptera</taxon>
        <taxon>Endopterygota</taxon>
        <taxon>Lepidoptera</taxon>
        <taxon>Glossata</taxon>
        <taxon>Ditrysia</taxon>
        <taxon>Papilionoidea</taxon>
        <taxon>Pieridae</taxon>
        <taxon>Pierinae</taxon>
        <taxon>Leptosia</taxon>
    </lineage>
</organism>
<feature type="compositionally biased region" description="Polar residues" evidence="6">
    <location>
        <begin position="702"/>
        <end position="731"/>
    </location>
</feature>
<evidence type="ECO:0000256" key="7">
    <source>
        <dbReference type="SAM" id="Phobius"/>
    </source>
</evidence>
<keyword evidence="3" id="KW-1015">Disulfide bond</keyword>
<evidence type="ECO:0000313" key="10">
    <source>
        <dbReference type="Proteomes" id="UP001497472"/>
    </source>
</evidence>
<evidence type="ECO:0000256" key="4">
    <source>
        <dbReference type="ARBA" id="ARBA00023180"/>
    </source>
</evidence>
<sequence>MIGSDEEGDYSLDIRDVTLDDDAMYQCQVSTGPRGETAIRSRSARLTVLVPPEPPKILKGPVLQAVEDRDVDLECVSVGGKPAAEITWVDSDGGVLSQGVTYAVEEMSDGRRYTARSVLRLRPRRQHHNQTFVCQAQNTADRAYKATTIKIKVQYAPRVKIYVKPGSTSGKMHEGDAVVFGCQASANPNNLSFKWYVNSEHVIGTYGNELIISNITRSYNSATIKCEVYNEVGKSADTKVLEVAYGPSFKRKPQSVEGDAGSTTSLSCLVDGHPHPKTLWLRYERDRVIIVGKSANLTLTVNKHSAGQYWCRASIDGRKDIEAAAMVYMKGPPKIMSNETQYGLEGDTIRVECISFSVPKPDIVIWAFEGNEINSFHNQEYVFLEEALADRMTKSTLIVRDSQAKHFGNYNCTVINSYGSDSMLIHLVADKSSPLMVIIAGASSLTVVVLLIMFIIMLCHKKSNKCDVKKPDLTDISKNCPYKESDRNSNISDLKLELRQIEGSCDVDTSQESETDLRSTIHLTTNLGLPLAGPVPLPESGYDGDPMSQYQRYSGDFHQPITNLQFKTQNQANGYVPYVDYSRDYAPPSNEPQTGSLSRNTDITYQSHYGSLHRQQTSGRLSGMVGPDLIPMSNPGVIMSGVDVRYAATYGNPYLTGNGASLSYAQPNTSKNAPPPYYTLKSLAHQQSGLSVSPPPSLSVSTAPDSAQPQVPKSQTAHYILPTSQGLQTSKLGKGNGTAGTHV</sequence>
<dbReference type="SMART" id="SM00409">
    <property type="entry name" value="IG"/>
    <property type="match status" value="4"/>
</dbReference>
<keyword evidence="7" id="KW-1133">Transmembrane helix</keyword>
<keyword evidence="10" id="KW-1185">Reference proteome</keyword>
<feature type="domain" description="Ig-like" evidence="8">
    <location>
        <begin position="247"/>
        <end position="322"/>
    </location>
</feature>
<protein>
    <recommendedName>
        <fullName evidence="8">Ig-like domain-containing protein</fullName>
    </recommendedName>
</protein>
<dbReference type="Gene3D" id="2.60.40.10">
    <property type="entry name" value="Immunoglobulins"/>
    <property type="match status" value="5"/>
</dbReference>